<protein>
    <submittedName>
        <fullName evidence="1">Uncharacterized protein</fullName>
    </submittedName>
</protein>
<sequence>MPTNRSALEEKIRDYAIDEGILGKKVPENPKLEFGYELNYPPRSPKPMRIMIIKPKETKAISIQIATQIAKQHVEAITKKNVNGIMNFFMMFKKYMLTQNLLYNLDPKNARYIILENIFPDGLTENAFYIAIRKVFNAAVLMNMTVNEMMSGVIPKNKSIKDVGDMGFSNSMFT</sequence>
<keyword evidence="2" id="KW-1185">Reference proteome</keyword>
<dbReference type="EMBL" id="CP104013">
    <property type="protein sequence ID" value="UYP47057.1"/>
    <property type="molecule type" value="Genomic_DNA"/>
</dbReference>
<gene>
    <name evidence="1" type="ORF">NEF87_003342</name>
</gene>
<dbReference type="Proteomes" id="UP001208689">
    <property type="component" value="Chromosome"/>
</dbReference>
<name>A0ABY6HU50_9ARCH</name>
<accession>A0ABY6HU50</accession>
<dbReference type="Gene3D" id="3.30.1460.10">
    <property type="match status" value="1"/>
</dbReference>
<proteinExistence type="predicted"/>
<reference evidence="1" key="1">
    <citation type="submission" date="2022-09" db="EMBL/GenBank/DDBJ databases">
        <title>Actin cytoskeleton and complex cell architecture in an #Asgard archaeon.</title>
        <authorList>
            <person name="Ponce Toledo R.I."/>
            <person name="Schleper C."/>
            <person name="Rodrigues Oliveira T."/>
            <person name="Wollweber F."/>
            <person name="Xu J."/>
            <person name="Rittmann S."/>
            <person name="Klingl A."/>
            <person name="Pilhofer M."/>
        </authorList>
    </citation>
    <scope>NUCLEOTIDE SEQUENCE</scope>
    <source>
        <strain evidence="1">B-35</strain>
    </source>
</reference>
<organism evidence="1 2">
    <name type="scientific">Candidatus Lokiarchaeum ossiferum</name>
    <dbReference type="NCBI Taxonomy" id="2951803"/>
    <lineage>
        <taxon>Archaea</taxon>
        <taxon>Promethearchaeati</taxon>
        <taxon>Promethearchaeota</taxon>
        <taxon>Promethearchaeia</taxon>
        <taxon>Promethearchaeales</taxon>
        <taxon>Promethearchaeaceae</taxon>
        <taxon>Candidatus Lokiarchaeum</taxon>
    </lineage>
</organism>
<dbReference type="Pfam" id="PF10061">
    <property type="entry name" value="DUF2299"/>
    <property type="match status" value="1"/>
</dbReference>
<evidence type="ECO:0000313" key="1">
    <source>
        <dbReference type="EMBL" id="UYP47057.1"/>
    </source>
</evidence>
<dbReference type="InterPro" id="IPR018747">
    <property type="entry name" value="DUF2299"/>
</dbReference>
<evidence type="ECO:0000313" key="2">
    <source>
        <dbReference type="Proteomes" id="UP001208689"/>
    </source>
</evidence>